<feature type="compositionally biased region" description="Polar residues" evidence="1">
    <location>
        <begin position="195"/>
        <end position="206"/>
    </location>
</feature>
<evidence type="ECO:0008006" key="4">
    <source>
        <dbReference type="Google" id="ProtNLM"/>
    </source>
</evidence>
<dbReference type="STRING" id="747676.F4RAT5"/>
<dbReference type="VEuPathDB" id="FungiDB:MELLADRAFT_93547"/>
<sequence>MSNHAYDNEDQKPLEMTIKPTWPPVFPLCANDRQAWTLQAKAGGLGTGTAKSDHSMTEDTQELMYLKGDRITILIPMLNACSNSNSDPNPEKFTFLGFCEGQIGFVSIQNLRFQSPIRNNPAYLQELFNNLEQPAINPNKPITEKSYSDHLRELDFESVEGQNPGTNSSFKDVSKRNSVHIKSSNPNRMSRRRQLSSASSCSTGVTGVTDLSSQDSSILPPPLPPPPSLPLPKRKSSISTSPPFLKQIPSAYPNTETNNNSSRMRKISMNSTGKSEDLNHSSPRHSIINQSSNRELSTKSSFTLPKRNKAEKAKQKRNPSRSKSVQISAPTLTCHTNPMIESSTGIAATPHRELIAKPSHLSLSAKDNGIQDNLTEELTLLASNCNQSTSPLSTVVTTSIPLRPDDIVTSNLTSPARSHSFQSSASSERQKKSSKEPRVLDYGPEEIITIKGGSAFELVKPHTINRRKSKTNLLDQDEMILAKFEVEVEKFADEFEQDMERAVEVSYPSMNQKDVTILNHEDNHDLDPHPDESILEDGESYRIKEQKWVQVLNSTSNKKDNKKIKKLIKNGLPKSLRGRIWGYLLNLNSQLKVQGLFEKVTGLIDDELDDEVLIDSDLEKICRQFDFHHFSQHDSTGISDLKTLIKTTRTYSKLYLPFDGSLDFDLSLVGGLLLIQSPLEEAFWNLLGIATIGFPNLWNQSGFLLVCDRFTKILEEIDVVLFNHLLFVWLGCFL</sequence>
<protein>
    <recommendedName>
        <fullName evidence="4">Rab-GAP TBC domain-containing protein</fullName>
    </recommendedName>
</protein>
<proteinExistence type="predicted"/>
<feature type="region of interest" description="Disordered" evidence="1">
    <location>
        <begin position="407"/>
        <end position="440"/>
    </location>
</feature>
<dbReference type="PANTHER" id="PTHR47219:SF9">
    <property type="entry name" value="GTPASE ACTIVATING PROTEIN AND CENTROSOME-ASSOCIATED, ISOFORM B"/>
    <property type="match status" value="1"/>
</dbReference>
<dbReference type="OrthoDB" id="159449at2759"/>
<dbReference type="PANTHER" id="PTHR47219">
    <property type="entry name" value="RAB GTPASE-ACTIVATING PROTEIN 1-LIKE"/>
    <property type="match status" value="1"/>
</dbReference>
<feature type="compositionally biased region" description="Basic and acidic residues" evidence="1">
    <location>
        <begin position="428"/>
        <end position="439"/>
    </location>
</feature>
<feature type="compositionally biased region" description="Low complexity" evidence="1">
    <location>
        <begin position="414"/>
        <end position="427"/>
    </location>
</feature>
<dbReference type="KEGG" id="mlr:MELLADRAFT_93547"/>
<name>F4RAT5_MELLP</name>
<accession>F4RAT5</accession>
<dbReference type="EMBL" id="GL883094">
    <property type="protein sequence ID" value="EGG10532.1"/>
    <property type="molecule type" value="Genomic_DNA"/>
</dbReference>
<evidence type="ECO:0000313" key="2">
    <source>
        <dbReference type="EMBL" id="EGG10532.1"/>
    </source>
</evidence>
<dbReference type="GO" id="GO:0005096">
    <property type="term" value="F:GTPase activator activity"/>
    <property type="evidence" value="ECO:0007669"/>
    <property type="project" value="TreeGrafter"/>
</dbReference>
<keyword evidence="3" id="KW-1185">Reference proteome</keyword>
<feature type="compositionally biased region" description="Polar residues" evidence="1">
    <location>
        <begin position="252"/>
        <end position="273"/>
    </location>
</feature>
<dbReference type="Gene3D" id="1.10.10.750">
    <property type="entry name" value="Ypt/Rab-GAP domain of gyp1p, domain 1"/>
    <property type="match status" value="1"/>
</dbReference>
<dbReference type="GeneID" id="18936611"/>
<dbReference type="GO" id="GO:0031267">
    <property type="term" value="F:small GTPase binding"/>
    <property type="evidence" value="ECO:0007669"/>
    <property type="project" value="TreeGrafter"/>
</dbReference>
<dbReference type="InterPro" id="IPR050302">
    <property type="entry name" value="Rab_GAP_TBC_domain"/>
</dbReference>
<dbReference type="HOGENOM" id="CLU_377706_0_0_1"/>
<dbReference type="RefSeq" id="XP_007406001.1">
    <property type="nucleotide sequence ID" value="XM_007405939.1"/>
</dbReference>
<dbReference type="AlphaFoldDB" id="F4RAT5"/>
<dbReference type="InParanoid" id="F4RAT5"/>
<dbReference type="InterPro" id="IPR035969">
    <property type="entry name" value="Rab-GAP_TBC_sf"/>
</dbReference>
<feature type="compositionally biased region" description="Polar residues" evidence="1">
    <location>
        <begin position="287"/>
        <end position="303"/>
    </location>
</feature>
<organism evidence="3">
    <name type="scientific">Melampsora larici-populina (strain 98AG31 / pathotype 3-4-7)</name>
    <name type="common">Poplar leaf rust fungus</name>
    <dbReference type="NCBI Taxonomy" id="747676"/>
    <lineage>
        <taxon>Eukaryota</taxon>
        <taxon>Fungi</taxon>
        <taxon>Dikarya</taxon>
        <taxon>Basidiomycota</taxon>
        <taxon>Pucciniomycotina</taxon>
        <taxon>Pucciniomycetes</taxon>
        <taxon>Pucciniales</taxon>
        <taxon>Melampsoraceae</taxon>
        <taxon>Melampsora</taxon>
    </lineage>
</organism>
<dbReference type="SUPFAM" id="SSF47923">
    <property type="entry name" value="Ypt/Rab-GAP domain of gyp1p"/>
    <property type="match status" value="1"/>
</dbReference>
<dbReference type="Proteomes" id="UP000001072">
    <property type="component" value="Unassembled WGS sequence"/>
</dbReference>
<evidence type="ECO:0000313" key="3">
    <source>
        <dbReference type="Proteomes" id="UP000001072"/>
    </source>
</evidence>
<feature type="compositionally biased region" description="Polar residues" evidence="1">
    <location>
        <begin position="160"/>
        <end position="171"/>
    </location>
</feature>
<reference evidence="3" key="1">
    <citation type="journal article" date="2011" name="Proc. Natl. Acad. Sci. U.S.A.">
        <title>Obligate biotrophy features unraveled by the genomic analysis of rust fungi.</title>
        <authorList>
            <person name="Duplessis S."/>
            <person name="Cuomo C.A."/>
            <person name="Lin Y.-C."/>
            <person name="Aerts A."/>
            <person name="Tisserant E."/>
            <person name="Veneault-Fourrey C."/>
            <person name="Joly D.L."/>
            <person name="Hacquard S."/>
            <person name="Amselem J."/>
            <person name="Cantarel B.L."/>
            <person name="Chiu R."/>
            <person name="Coutinho P.M."/>
            <person name="Feau N."/>
            <person name="Field M."/>
            <person name="Frey P."/>
            <person name="Gelhaye E."/>
            <person name="Goldberg J."/>
            <person name="Grabherr M.G."/>
            <person name="Kodira C.D."/>
            <person name="Kohler A."/>
            <person name="Kuees U."/>
            <person name="Lindquist E.A."/>
            <person name="Lucas S.M."/>
            <person name="Mago R."/>
            <person name="Mauceli E."/>
            <person name="Morin E."/>
            <person name="Murat C."/>
            <person name="Pangilinan J.L."/>
            <person name="Park R."/>
            <person name="Pearson M."/>
            <person name="Quesneville H."/>
            <person name="Rouhier N."/>
            <person name="Sakthikumar S."/>
            <person name="Salamov A.A."/>
            <person name="Schmutz J."/>
            <person name="Selles B."/>
            <person name="Shapiro H."/>
            <person name="Tanguay P."/>
            <person name="Tuskan G.A."/>
            <person name="Henrissat B."/>
            <person name="Van de Peer Y."/>
            <person name="Rouze P."/>
            <person name="Ellis J.G."/>
            <person name="Dodds P.N."/>
            <person name="Schein J.E."/>
            <person name="Zhong S."/>
            <person name="Hamelin R.C."/>
            <person name="Grigoriev I.V."/>
            <person name="Szabo L.J."/>
            <person name="Martin F."/>
        </authorList>
    </citation>
    <scope>NUCLEOTIDE SEQUENCE [LARGE SCALE GENOMIC DNA]</scope>
    <source>
        <strain evidence="3">98AG31 / pathotype 3-4-7</strain>
    </source>
</reference>
<feature type="region of interest" description="Disordered" evidence="1">
    <location>
        <begin position="157"/>
        <end position="338"/>
    </location>
</feature>
<feature type="compositionally biased region" description="Polar residues" evidence="1">
    <location>
        <begin position="321"/>
        <end position="338"/>
    </location>
</feature>
<feature type="compositionally biased region" description="Pro residues" evidence="1">
    <location>
        <begin position="219"/>
        <end position="230"/>
    </location>
</feature>
<gene>
    <name evidence="2" type="ORF">MELLADRAFT_93547</name>
</gene>
<dbReference type="eggNOG" id="KOG2221">
    <property type="taxonomic scope" value="Eukaryota"/>
</dbReference>
<evidence type="ECO:0000256" key="1">
    <source>
        <dbReference type="SAM" id="MobiDB-lite"/>
    </source>
</evidence>